<name>A0A0V0QQ96_PSEPJ</name>
<gene>
    <name evidence="3" type="ORF">PPERSA_11419</name>
</gene>
<organism evidence="3 4">
    <name type="scientific">Pseudocohnilembus persalinus</name>
    <name type="common">Ciliate</name>
    <dbReference type="NCBI Taxonomy" id="266149"/>
    <lineage>
        <taxon>Eukaryota</taxon>
        <taxon>Sar</taxon>
        <taxon>Alveolata</taxon>
        <taxon>Ciliophora</taxon>
        <taxon>Intramacronucleata</taxon>
        <taxon>Oligohymenophorea</taxon>
        <taxon>Scuticociliatia</taxon>
        <taxon>Philasterida</taxon>
        <taxon>Pseudocohnilembidae</taxon>
        <taxon>Pseudocohnilembus</taxon>
    </lineage>
</organism>
<dbReference type="InterPro" id="IPR036430">
    <property type="entry name" value="RNase_T2-like_sf"/>
</dbReference>
<dbReference type="Pfam" id="PF00445">
    <property type="entry name" value="Ribonuclease_T2"/>
    <property type="match status" value="1"/>
</dbReference>
<dbReference type="OrthoDB" id="435754at2759"/>
<dbReference type="InterPro" id="IPR033130">
    <property type="entry name" value="RNase_T2_His_AS_2"/>
</dbReference>
<dbReference type="PROSITE" id="PS00531">
    <property type="entry name" value="RNASE_T2_2"/>
    <property type="match status" value="1"/>
</dbReference>
<evidence type="ECO:0000313" key="3">
    <source>
        <dbReference type="EMBL" id="KRX04295.1"/>
    </source>
</evidence>
<evidence type="ECO:0000313" key="4">
    <source>
        <dbReference type="Proteomes" id="UP000054937"/>
    </source>
</evidence>
<dbReference type="InParanoid" id="A0A0V0QQ96"/>
<evidence type="ECO:0000256" key="2">
    <source>
        <dbReference type="RuleBase" id="RU004328"/>
    </source>
</evidence>
<dbReference type="Proteomes" id="UP000054937">
    <property type="component" value="Unassembled WGS sequence"/>
</dbReference>
<comment type="similarity">
    <text evidence="1 2">Belongs to the RNase T2 family.</text>
</comment>
<dbReference type="EMBL" id="LDAU01000120">
    <property type="protein sequence ID" value="KRX04295.1"/>
    <property type="molecule type" value="Genomic_DNA"/>
</dbReference>
<dbReference type="Gene3D" id="3.90.730.10">
    <property type="entry name" value="Ribonuclease T2-like"/>
    <property type="match status" value="1"/>
</dbReference>
<dbReference type="GO" id="GO:0033897">
    <property type="term" value="F:ribonuclease T2 activity"/>
    <property type="evidence" value="ECO:0007669"/>
    <property type="project" value="InterPro"/>
</dbReference>
<proteinExistence type="inferred from homology"/>
<dbReference type="GO" id="GO:0006401">
    <property type="term" value="P:RNA catabolic process"/>
    <property type="evidence" value="ECO:0007669"/>
    <property type="project" value="TreeGrafter"/>
</dbReference>
<evidence type="ECO:0000256" key="1">
    <source>
        <dbReference type="ARBA" id="ARBA00007469"/>
    </source>
</evidence>
<sequence>MNKALFAILANTIILSSIYLFTFSADDLDFTQQSTQQITHYVWDRSLPAATCMDRKCSDQYLLNYDGKSFNQHGLWPSGSPTDQCFQPKFCTDKDYDEDLLNDDLKSWMDEHYVGLFSSTKKFRQHEYEKHGSCMMEAQYMEDQELENFYFGKVKDIETKYDLIEAFEKAEIYPNDYKMYNYDDFEYALNSSWQGNFDINLRCIYINKVQYLAGVQLYMDMDLNLTKKQCVKKNYIQGQIEAQTLQPCNPKKQIKYPVFKK</sequence>
<dbReference type="InterPro" id="IPR001568">
    <property type="entry name" value="RNase_T2-like"/>
</dbReference>
<dbReference type="AlphaFoldDB" id="A0A0V0QQ96"/>
<comment type="caution">
    <text evidence="3">The sequence shown here is derived from an EMBL/GenBank/DDBJ whole genome shotgun (WGS) entry which is preliminary data.</text>
</comment>
<accession>A0A0V0QQ96</accession>
<keyword evidence="4" id="KW-1185">Reference proteome</keyword>
<dbReference type="SUPFAM" id="SSF55895">
    <property type="entry name" value="Ribonuclease Rh-like"/>
    <property type="match status" value="1"/>
</dbReference>
<dbReference type="PANTHER" id="PTHR11240:SF22">
    <property type="entry name" value="RIBONUCLEASE T2"/>
    <property type="match status" value="1"/>
</dbReference>
<dbReference type="OMA" id="ITCNTDP"/>
<dbReference type="GO" id="GO:0003723">
    <property type="term" value="F:RNA binding"/>
    <property type="evidence" value="ECO:0007669"/>
    <property type="project" value="InterPro"/>
</dbReference>
<dbReference type="GO" id="GO:0005576">
    <property type="term" value="C:extracellular region"/>
    <property type="evidence" value="ECO:0007669"/>
    <property type="project" value="TreeGrafter"/>
</dbReference>
<protein>
    <submittedName>
        <fullName evidence="3">Ribonuclease T2-like protein</fullName>
    </submittedName>
</protein>
<dbReference type="PANTHER" id="PTHR11240">
    <property type="entry name" value="RIBONUCLEASE T2"/>
    <property type="match status" value="1"/>
</dbReference>
<reference evidence="3 4" key="1">
    <citation type="journal article" date="2015" name="Sci. Rep.">
        <title>Genome of the facultative scuticociliatosis pathogen Pseudocohnilembus persalinus provides insight into its virulence through horizontal gene transfer.</title>
        <authorList>
            <person name="Xiong J."/>
            <person name="Wang G."/>
            <person name="Cheng J."/>
            <person name="Tian M."/>
            <person name="Pan X."/>
            <person name="Warren A."/>
            <person name="Jiang C."/>
            <person name="Yuan D."/>
            <person name="Miao W."/>
        </authorList>
    </citation>
    <scope>NUCLEOTIDE SEQUENCE [LARGE SCALE GENOMIC DNA]</scope>
    <source>
        <strain evidence="3">36N120E</strain>
    </source>
</reference>